<name>A0A401QPK5_STRNR</name>
<dbReference type="SUPFAM" id="SSF53474">
    <property type="entry name" value="alpha/beta-Hydrolases"/>
    <property type="match status" value="1"/>
</dbReference>
<dbReference type="InterPro" id="IPR029058">
    <property type="entry name" value="AB_hydrolase_fold"/>
</dbReference>
<comment type="caution">
    <text evidence="3">The sequence shown here is derived from an EMBL/GenBank/DDBJ whole genome shotgun (WGS) entry which is preliminary data.</text>
</comment>
<dbReference type="GO" id="GO:0008610">
    <property type="term" value="P:lipid biosynthetic process"/>
    <property type="evidence" value="ECO:0007669"/>
    <property type="project" value="TreeGrafter"/>
</dbReference>
<evidence type="ECO:0000313" key="3">
    <source>
        <dbReference type="EMBL" id="GCB87359.1"/>
    </source>
</evidence>
<evidence type="ECO:0000313" key="4">
    <source>
        <dbReference type="Proteomes" id="UP000288351"/>
    </source>
</evidence>
<reference evidence="3 4" key="1">
    <citation type="journal article" date="2019" name="Microbiol. Resour. Announc.">
        <title>Draft Genome Sequence of the Most Traditional epsilon-Poly-l-Lysine Producer, Streptomyces albulus NBRC14147.</title>
        <authorList>
            <person name="Yamanaka K."/>
            <person name="Hamano Y."/>
        </authorList>
    </citation>
    <scope>NUCLEOTIDE SEQUENCE [LARGE SCALE GENOMIC DNA]</scope>
    <source>
        <strain evidence="3 4">NBRC 14147</strain>
    </source>
</reference>
<evidence type="ECO:0000256" key="1">
    <source>
        <dbReference type="ARBA" id="ARBA00007169"/>
    </source>
</evidence>
<dbReference type="Proteomes" id="UP000288351">
    <property type="component" value="Unassembled WGS sequence"/>
</dbReference>
<dbReference type="RefSeq" id="WP_016576556.1">
    <property type="nucleotide sequence ID" value="NZ_BHXC01000001.1"/>
</dbReference>
<comment type="similarity">
    <text evidence="1">Belongs to the thioesterase family.</text>
</comment>
<dbReference type="Gene3D" id="3.40.50.1820">
    <property type="entry name" value="alpha/beta hydrolase"/>
    <property type="match status" value="1"/>
</dbReference>
<organism evidence="3 4">
    <name type="scientific">Streptomyces noursei</name>
    <name type="common">Streptomyces albulus</name>
    <dbReference type="NCBI Taxonomy" id="1971"/>
    <lineage>
        <taxon>Bacteria</taxon>
        <taxon>Bacillati</taxon>
        <taxon>Actinomycetota</taxon>
        <taxon>Actinomycetes</taxon>
        <taxon>Kitasatosporales</taxon>
        <taxon>Streptomycetaceae</taxon>
        <taxon>Streptomyces</taxon>
    </lineage>
</organism>
<dbReference type="PANTHER" id="PTHR11487:SF0">
    <property type="entry name" value="S-ACYL FATTY ACID SYNTHASE THIOESTERASE, MEDIUM CHAIN"/>
    <property type="match status" value="1"/>
</dbReference>
<dbReference type="InterPro" id="IPR001031">
    <property type="entry name" value="Thioesterase"/>
</dbReference>
<dbReference type="Pfam" id="PF00975">
    <property type="entry name" value="Thioesterase"/>
    <property type="match status" value="1"/>
</dbReference>
<feature type="domain" description="Thioesterase" evidence="2">
    <location>
        <begin position="36"/>
        <end position="260"/>
    </location>
</feature>
<dbReference type="EMBL" id="BHXC01000001">
    <property type="protein sequence ID" value="GCB87359.1"/>
    <property type="molecule type" value="Genomic_DNA"/>
</dbReference>
<accession>A0A401QPK5</accession>
<proteinExistence type="inferred from homology"/>
<dbReference type="InterPro" id="IPR012223">
    <property type="entry name" value="TEII"/>
</dbReference>
<evidence type="ECO:0000259" key="2">
    <source>
        <dbReference type="Pfam" id="PF00975"/>
    </source>
</evidence>
<dbReference type="AlphaFoldDB" id="A0A401QPK5"/>
<dbReference type="PANTHER" id="PTHR11487">
    <property type="entry name" value="THIOESTERASE"/>
    <property type="match status" value="1"/>
</dbReference>
<gene>
    <name evidence="3" type="ORF">SALB_00010</name>
</gene>
<sequence>MNAHIPTHSAPRPTTSIDQPDFVALRPASGDEHLLRLYCMPPAGMSAPYFQAFTSYLPPAVSLLALQLPGRGRATGTPVHTDPHRLGQLLAERIDQDDDGHPYAVFGHSVGALIAYETVTCLTRQGRRPPTLLALSAMAAPHHPDFTVRAPDVLLGGRKEIEKLFGPLPDHAKRDPRALINTWIPMMADLLLALQCPPHQGPPLDTQLALYGGEDDPVISREALAGWNDISSQPAAPRLFPGNHTYPLDEVEALSSRLSADIVTSLRGWVCPVNGPGSHAGECPVSNLGTEHGRR</sequence>
<protein>
    <submittedName>
        <fullName evidence="3">Thioesterase</fullName>
    </submittedName>
</protein>